<comment type="similarity">
    <text evidence="2">Belongs to the TspO/BZRP family.</text>
</comment>
<dbReference type="OrthoDB" id="5586934at2759"/>
<feature type="transmembrane region" description="Helical" evidence="6">
    <location>
        <begin position="268"/>
        <end position="291"/>
    </location>
</feature>
<dbReference type="PANTHER" id="PTHR33802:SF1">
    <property type="entry name" value="XK-RELATED PROTEIN"/>
    <property type="match status" value="1"/>
</dbReference>
<accession>A0A210PT03</accession>
<gene>
    <name evidence="7" type="ORF">KP79_PYT03968</name>
</gene>
<keyword evidence="4 6" id="KW-1133">Transmembrane helix</keyword>
<proteinExistence type="inferred from homology"/>
<keyword evidence="8" id="KW-1185">Reference proteome</keyword>
<dbReference type="Pfam" id="PF03073">
    <property type="entry name" value="TspO_MBR"/>
    <property type="match status" value="1"/>
</dbReference>
<dbReference type="AlphaFoldDB" id="A0A210PT03"/>
<feature type="transmembrane region" description="Helical" evidence="6">
    <location>
        <begin position="12"/>
        <end position="30"/>
    </location>
</feature>
<feature type="transmembrane region" description="Helical" evidence="6">
    <location>
        <begin position="128"/>
        <end position="149"/>
    </location>
</feature>
<feature type="transmembrane region" description="Helical" evidence="6">
    <location>
        <begin position="205"/>
        <end position="227"/>
    </location>
</feature>
<evidence type="ECO:0000256" key="4">
    <source>
        <dbReference type="ARBA" id="ARBA00022989"/>
    </source>
</evidence>
<dbReference type="GO" id="GO:0016020">
    <property type="term" value="C:membrane"/>
    <property type="evidence" value="ECO:0007669"/>
    <property type="project" value="UniProtKB-SubCell"/>
</dbReference>
<reference evidence="7 8" key="1">
    <citation type="journal article" date="2017" name="Nat. Ecol. Evol.">
        <title>Scallop genome provides insights into evolution of bilaterian karyotype and development.</title>
        <authorList>
            <person name="Wang S."/>
            <person name="Zhang J."/>
            <person name="Jiao W."/>
            <person name="Li J."/>
            <person name="Xun X."/>
            <person name="Sun Y."/>
            <person name="Guo X."/>
            <person name="Huan P."/>
            <person name="Dong B."/>
            <person name="Zhang L."/>
            <person name="Hu X."/>
            <person name="Sun X."/>
            <person name="Wang J."/>
            <person name="Zhao C."/>
            <person name="Wang Y."/>
            <person name="Wang D."/>
            <person name="Huang X."/>
            <person name="Wang R."/>
            <person name="Lv J."/>
            <person name="Li Y."/>
            <person name="Zhang Z."/>
            <person name="Liu B."/>
            <person name="Lu W."/>
            <person name="Hui Y."/>
            <person name="Liang J."/>
            <person name="Zhou Z."/>
            <person name="Hou R."/>
            <person name="Li X."/>
            <person name="Liu Y."/>
            <person name="Li H."/>
            <person name="Ning X."/>
            <person name="Lin Y."/>
            <person name="Zhao L."/>
            <person name="Xing Q."/>
            <person name="Dou J."/>
            <person name="Li Y."/>
            <person name="Mao J."/>
            <person name="Guo H."/>
            <person name="Dou H."/>
            <person name="Li T."/>
            <person name="Mu C."/>
            <person name="Jiang W."/>
            <person name="Fu Q."/>
            <person name="Fu X."/>
            <person name="Miao Y."/>
            <person name="Liu J."/>
            <person name="Yu Q."/>
            <person name="Li R."/>
            <person name="Liao H."/>
            <person name="Li X."/>
            <person name="Kong Y."/>
            <person name="Jiang Z."/>
            <person name="Chourrout D."/>
            <person name="Li R."/>
            <person name="Bao Z."/>
        </authorList>
    </citation>
    <scope>NUCLEOTIDE SEQUENCE [LARGE SCALE GENOMIC DNA]</scope>
    <source>
        <strain evidence="7 8">PY_sf001</strain>
    </source>
</reference>
<evidence type="ECO:0000256" key="3">
    <source>
        <dbReference type="ARBA" id="ARBA00022692"/>
    </source>
</evidence>
<name>A0A210PT03_MIZYE</name>
<feature type="transmembrane region" description="Helical" evidence="6">
    <location>
        <begin position="60"/>
        <end position="82"/>
    </location>
</feature>
<comment type="caution">
    <text evidence="7">The sequence shown here is derived from an EMBL/GenBank/DDBJ whole genome shotgun (WGS) entry which is preliminary data.</text>
</comment>
<protein>
    <submittedName>
        <fullName evidence="7">Uncharacterized protein</fullName>
    </submittedName>
</protein>
<dbReference type="PANTHER" id="PTHR33802">
    <property type="entry name" value="SI:CH211-161H7.5-RELATED"/>
    <property type="match status" value="1"/>
</dbReference>
<dbReference type="EMBL" id="NEDP02005521">
    <property type="protein sequence ID" value="OWF39584.1"/>
    <property type="molecule type" value="Genomic_DNA"/>
</dbReference>
<organism evidence="7 8">
    <name type="scientific">Mizuhopecten yessoensis</name>
    <name type="common">Japanese scallop</name>
    <name type="synonym">Patinopecten yessoensis</name>
    <dbReference type="NCBI Taxonomy" id="6573"/>
    <lineage>
        <taxon>Eukaryota</taxon>
        <taxon>Metazoa</taxon>
        <taxon>Spiralia</taxon>
        <taxon>Lophotrochozoa</taxon>
        <taxon>Mollusca</taxon>
        <taxon>Bivalvia</taxon>
        <taxon>Autobranchia</taxon>
        <taxon>Pteriomorphia</taxon>
        <taxon>Pectinida</taxon>
        <taxon>Pectinoidea</taxon>
        <taxon>Pectinidae</taxon>
        <taxon>Mizuhopecten</taxon>
    </lineage>
</organism>
<keyword evidence="5 6" id="KW-0472">Membrane</keyword>
<evidence type="ECO:0000256" key="6">
    <source>
        <dbReference type="SAM" id="Phobius"/>
    </source>
</evidence>
<evidence type="ECO:0000256" key="2">
    <source>
        <dbReference type="ARBA" id="ARBA00007524"/>
    </source>
</evidence>
<evidence type="ECO:0000256" key="1">
    <source>
        <dbReference type="ARBA" id="ARBA00004141"/>
    </source>
</evidence>
<dbReference type="InterPro" id="IPR004307">
    <property type="entry name" value="TspO_MBR"/>
</dbReference>
<sequence length="316" mass="35661">MADIGHSGYRIALILLTCLVLGVTLFFNYLGSGQAGKDLGIYESDTGDISDYFYLEITPAGWTFTIWAFIYVWQIIWLIYGLSTICRKTDSGIYIYQLPVMPPAIYIVYILNLGFNIAWMLLFDRKYIEIALADIILMALTLYAILIISSRAVRKNLSVLIKDGAGKEAWFIRFFLHNGIAFYVTWVTVATHLNVAMVMHYSAGVANDISCTIALGMLTFFVMLWFVTENVLLDAYTRYLFSPYIVLVVALIGSIAKNFDLELRYRNSILSVILLSMSGFFLFLKLIIIIVRHNRAPLSPTVYSPTTSEKSTKSAA</sequence>
<feature type="transmembrane region" description="Helical" evidence="6">
    <location>
        <begin position="103"/>
        <end position="122"/>
    </location>
</feature>
<dbReference type="InterPro" id="IPR038330">
    <property type="entry name" value="TspO/MBR-related_sf"/>
</dbReference>
<dbReference type="Gene3D" id="1.20.1260.100">
    <property type="entry name" value="TspO/MBR protein"/>
    <property type="match status" value="1"/>
</dbReference>
<evidence type="ECO:0000256" key="5">
    <source>
        <dbReference type="ARBA" id="ARBA00023136"/>
    </source>
</evidence>
<feature type="transmembrane region" description="Helical" evidence="6">
    <location>
        <begin position="239"/>
        <end position="256"/>
    </location>
</feature>
<keyword evidence="3 6" id="KW-0812">Transmembrane</keyword>
<evidence type="ECO:0000313" key="7">
    <source>
        <dbReference type="EMBL" id="OWF39584.1"/>
    </source>
</evidence>
<feature type="transmembrane region" description="Helical" evidence="6">
    <location>
        <begin position="170"/>
        <end position="193"/>
    </location>
</feature>
<dbReference type="Proteomes" id="UP000242188">
    <property type="component" value="Unassembled WGS sequence"/>
</dbReference>
<evidence type="ECO:0000313" key="8">
    <source>
        <dbReference type="Proteomes" id="UP000242188"/>
    </source>
</evidence>
<comment type="subcellular location">
    <subcellularLocation>
        <location evidence="1">Membrane</location>
        <topology evidence="1">Multi-pass membrane protein</topology>
    </subcellularLocation>
</comment>